<organism evidence="2 3">
    <name type="scientific">Rhodocollybia butyracea</name>
    <dbReference type="NCBI Taxonomy" id="206335"/>
    <lineage>
        <taxon>Eukaryota</taxon>
        <taxon>Fungi</taxon>
        <taxon>Dikarya</taxon>
        <taxon>Basidiomycota</taxon>
        <taxon>Agaricomycotina</taxon>
        <taxon>Agaricomycetes</taxon>
        <taxon>Agaricomycetidae</taxon>
        <taxon>Agaricales</taxon>
        <taxon>Marasmiineae</taxon>
        <taxon>Omphalotaceae</taxon>
        <taxon>Rhodocollybia</taxon>
    </lineage>
</organism>
<keyword evidence="1" id="KW-0472">Membrane</keyword>
<gene>
    <name evidence="2" type="ORF">BDP27DRAFT_282122</name>
</gene>
<dbReference type="EMBL" id="JADNRY010000017">
    <property type="protein sequence ID" value="KAF9073522.1"/>
    <property type="molecule type" value="Genomic_DNA"/>
</dbReference>
<comment type="caution">
    <text evidence="2">The sequence shown here is derived from an EMBL/GenBank/DDBJ whole genome shotgun (WGS) entry which is preliminary data.</text>
</comment>
<protein>
    <submittedName>
        <fullName evidence="2">Uncharacterized protein</fullName>
    </submittedName>
</protein>
<keyword evidence="1" id="KW-0812">Transmembrane</keyword>
<evidence type="ECO:0000313" key="3">
    <source>
        <dbReference type="Proteomes" id="UP000772434"/>
    </source>
</evidence>
<dbReference type="OrthoDB" id="7862095at2759"/>
<sequence length="212" mass="22676">MGQHFLCCLPIRLGAFVVSLYTLVVSGLQAASYIVAINDLRKVGMDVPVGTSKSVTTGAEAIAALIVISDICLLLSALFGLFGVLSRRIGWIKTFNNFLKTLLFLHFFTGIALIILLAKDKESWCTNSDSNSCIGVPGKVSKGVAIVIIAVILGFFLLLEAYGVWIVSDCIKYLKTREARLHPFATASVGEGAPVGEDTVPLTNGKSFYGQA</sequence>
<name>A0A9P5Q2N9_9AGAR</name>
<evidence type="ECO:0000256" key="1">
    <source>
        <dbReference type="SAM" id="Phobius"/>
    </source>
</evidence>
<dbReference type="AlphaFoldDB" id="A0A9P5Q2N9"/>
<feature type="transmembrane region" description="Helical" evidence="1">
    <location>
        <begin position="12"/>
        <end position="36"/>
    </location>
</feature>
<keyword evidence="1" id="KW-1133">Transmembrane helix</keyword>
<proteinExistence type="predicted"/>
<feature type="transmembrane region" description="Helical" evidence="1">
    <location>
        <begin position="61"/>
        <end position="85"/>
    </location>
</feature>
<feature type="transmembrane region" description="Helical" evidence="1">
    <location>
        <begin position="144"/>
        <end position="167"/>
    </location>
</feature>
<keyword evidence="3" id="KW-1185">Reference proteome</keyword>
<dbReference type="Proteomes" id="UP000772434">
    <property type="component" value="Unassembled WGS sequence"/>
</dbReference>
<evidence type="ECO:0000313" key="2">
    <source>
        <dbReference type="EMBL" id="KAF9073522.1"/>
    </source>
</evidence>
<accession>A0A9P5Q2N9</accession>
<feature type="transmembrane region" description="Helical" evidence="1">
    <location>
        <begin position="97"/>
        <end position="118"/>
    </location>
</feature>
<reference evidence="2" key="1">
    <citation type="submission" date="2020-11" db="EMBL/GenBank/DDBJ databases">
        <authorList>
            <consortium name="DOE Joint Genome Institute"/>
            <person name="Ahrendt S."/>
            <person name="Riley R."/>
            <person name="Andreopoulos W."/>
            <person name="Labutti K."/>
            <person name="Pangilinan J."/>
            <person name="Ruiz-Duenas F.J."/>
            <person name="Barrasa J.M."/>
            <person name="Sanchez-Garcia M."/>
            <person name="Camarero S."/>
            <person name="Miyauchi S."/>
            <person name="Serrano A."/>
            <person name="Linde D."/>
            <person name="Babiker R."/>
            <person name="Drula E."/>
            <person name="Ayuso-Fernandez I."/>
            <person name="Pacheco R."/>
            <person name="Padilla G."/>
            <person name="Ferreira P."/>
            <person name="Barriuso J."/>
            <person name="Kellner H."/>
            <person name="Castanera R."/>
            <person name="Alfaro M."/>
            <person name="Ramirez L."/>
            <person name="Pisabarro A.G."/>
            <person name="Kuo A."/>
            <person name="Tritt A."/>
            <person name="Lipzen A."/>
            <person name="He G."/>
            <person name="Yan M."/>
            <person name="Ng V."/>
            <person name="Cullen D."/>
            <person name="Martin F."/>
            <person name="Rosso M.-N."/>
            <person name="Henrissat B."/>
            <person name="Hibbett D."/>
            <person name="Martinez A.T."/>
            <person name="Grigoriev I.V."/>
        </authorList>
    </citation>
    <scope>NUCLEOTIDE SEQUENCE</scope>
    <source>
        <strain evidence="2">AH 40177</strain>
    </source>
</reference>